<comment type="caution">
    <text evidence="4">The sequence shown here is derived from an EMBL/GenBank/DDBJ whole genome shotgun (WGS) entry which is preliminary data.</text>
</comment>
<name>A0A8K0WVM1_9HYPO</name>
<evidence type="ECO:0000256" key="1">
    <source>
        <dbReference type="ARBA" id="ARBA00022737"/>
    </source>
</evidence>
<feature type="repeat" description="ANK" evidence="3">
    <location>
        <begin position="422"/>
        <end position="454"/>
    </location>
</feature>
<proteinExistence type="predicted"/>
<dbReference type="PANTHER" id="PTHR24198">
    <property type="entry name" value="ANKYRIN REPEAT AND PROTEIN KINASE DOMAIN-CONTAINING PROTEIN"/>
    <property type="match status" value="1"/>
</dbReference>
<sequence>MLSYKPDLDPPAAALEDFEEETTPLAEAVMTGNERLIAMLEAAGALDNLAKGGRYRPLFMAVAEAGNENYARALTARATTSRSPYRDTGLAMLAAVKDGHMAIAWTLLDAGAIPDAALLSAIEKRDRGLVYAILNGTPGLEILDFSVLGKAAEWFDADILRDLMPLFQRFSLTYSDSLMTLCKRCIEMNNVPLFKYYIENVAVGDKDTLYHCLGIAIESDHEEMVQMLLHAGANCRTDDLLSYVIQNRPEFLGRLLEIRRQPPKVERNVGVATLKYLLPDRPGNIEMIKALLDAGVVNLNALRKPEGEMHWVNEYGLSKVLEGGFTPLGLAIVGVPEIPDSVREAAYKDPAITKVPSTACGTNLKAIKMFLEAGSDPNASARVTGGSSKTALMLAIEFGTEELVELLIAHGANVNLQPNFHTSRSPLQYAAQLGRLDMVRLLLKHGADVNSLPHATAGGTALQLAAIAGSCPLASELLDRGATIDALPSRVDGRWPLEGAAEHGRLDMIRFLWSFSEEARAGGVHCDGFTERHCLRAMSFARENGHMGCVDLIENLSGVDSKRLDTDEYGASWLAY</sequence>
<dbReference type="InterPro" id="IPR002110">
    <property type="entry name" value="Ankyrin_rpt"/>
</dbReference>
<dbReference type="AlphaFoldDB" id="A0A8K0WVM1"/>
<keyword evidence="2 3" id="KW-0040">ANK repeat</keyword>
<dbReference type="InterPro" id="IPR036770">
    <property type="entry name" value="Ankyrin_rpt-contain_sf"/>
</dbReference>
<feature type="repeat" description="ANK" evidence="3">
    <location>
        <begin position="457"/>
        <end position="489"/>
    </location>
</feature>
<reference evidence="4" key="1">
    <citation type="journal article" date="2021" name="Nat. Commun.">
        <title>Genetic determinants of endophytism in the Arabidopsis root mycobiome.</title>
        <authorList>
            <person name="Mesny F."/>
            <person name="Miyauchi S."/>
            <person name="Thiergart T."/>
            <person name="Pickel B."/>
            <person name="Atanasova L."/>
            <person name="Karlsson M."/>
            <person name="Huettel B."/>
            <person name="Barry K.W."/>
            <person name="Haridas S."/>
            <person name="Chen C."/>
            <person name="Bauer D."/>
            <person name="Andreopoulos W."/>
            <person name="Pangilinan J."/>
            <person name="LaButti K."/>
            <person name="Riley R."/>
            <person name="Lipzen A."/>
            <person name="Clum A."/>
            <person name="Drula E."/>
            <person name="Henrissat B."/>
            <person name="Kohler A."/>
            <person name="Grigoriev I.V."/>
            <person name="Martin F.M."/>
            <person name="Hacquard S."/>
        </authorList>
    </citation>
    <scope>NUCLEOTIDE SEQUENCE</scope>
    <source>
        <strain evidence="4">MPI-CAGE-CH-0235</strain>
    </source>
</reference>
<dbReference type="Gene3D" id="1.25.40.20">
    <property type="entry name" value="Ankyrin repeat-containing domain"/>
    <property type="match status" value="2"/>
</dbReference>
<evidence type="ECO:0000256" key="2">
    <source>
        <dbReference type="ARBA" id="ARBA00023043"/>
    </source>
</evidence>
<dbReference type="SMART" id="SM00248">
    <property type="entry name" value="ANK"/>
    <property type="match status" value="9"/>
</dbReference>
<accession>A0A8K0WVM1</accession>
<dbReference type="EMBL" id="JAGPNK010000003">
    <property type="protein sequence ID" value="KAH7324605.1"/>
    <property type="molecule type" value="Genomic_DNA"/>
</dbReference>
<evidence type="ECO:0000313" key="4">
    <source>
        <dbReference type="EMBL" id="KAH7324605.1"/>
    </source>
</evidence>
<evidence type="ECO:0000256" key="3">
    <source>
        <dbReference type="PROSITE-ProRule" id="PRU00023"/>
    </source>
</evidence>
<dbReference type="PROSITE" id="PS50088">
    <property type="entry name" value="ANK_REPEAT"/>
    <property type="match status" value="3"/>
</dbReference>
<feature type="repeat" description="ANK" evidence="3">
    <location>
        <begin position="387"/>
        <end position="419"/>
    </location>
</feature>
<keyword evidence="5" id="KW-1185">Reference proteome</keyword>
<dbReference type="PANTHER" id="PTHR24198:SF165">
    <property type="entry name" value="ANKYRIN REPEAT-CONTAINING PROTEIN-RELATED"/>
    <property type="match status" value="1"/>
</dbReference>
<protein>
    <submittedName>
        <fullName evidence="4">Ankyrin repeat-containing domain protein</fullName>
    </submittedName>
</protein>
<keyword evidence="1" id="KW-0677">Repeat</keyword>
<organism evidence="4 5">
    <name type="scientific">Stachybotrys elegans</name>
    <dbReference type="NCBI Taxonomy" id="80388"/>
    <lineage>
        <taxon>Eukaryota</taxon>
        <taxon>Fungi</taxon>
        <taxon>Dikarya</taxon>
        <taxon>Ascomycota</taxon>
        <taxon>Pezizomycotina</taxon>
        <taxon>Sordariomycetes</taxon>
        <taxon>Hypocreomycetidae</taxon>
        <taxon>Hypocreales</taxon>
        <taxon>Stachybotryaceae</taxon>
        <taxon>Stachybotrys</taxon>
    </lineage>
</organism>
<dbReference type="SUPFAM" id="SSF48403">
    <property type="entry name" value="Ankyrin repeat"/>
    <property type="match status" value="2"/>
</dbReference>
<dbReference type="Pfam" id="PF12796">
    <property type="entry name" value="Ank_2"/>
    <property type="match status" value="1"/>
</dbReference>
<gene>
    <name evidence="4" type="ORF">B0I35DRAFT_424566</name>
</gene>
<dbReference type="PROSITE" id="PS50297">
    <property type="entry name" value="ANK_REP_REGION"/>
    <property type="match status" value="3"/>
</dbReference>
<dbReference type="OrthoDB" id="539213at2759"/>
<dbReference type="Proteomes" id="UP000813444">
    <property type="component" value="Unassembled WGS sequence"/>
</dbReference>
<evidence type="ECO:0000313" key="5">
    <source>
        <dbReference type="Proteomes" id="UP000813444"/>
    </source>
</evidence>